<keyword evidence="5 9" id="KW-0812">Transmembrane</keyword>
<evidence type="ECO:0000256" key="9">
    <source>
        <dbReference type="RuleBase" id="RU362088"/>
    </source>
</evidence>
<evidence type="ECO:0000256" key="1">
    <source>
        <dbReference type="ARBA" id="ARBA00004651"/>
    </source>
</evidence>
<dbReference type="AlphaFoldDB" id="M7ZQG0"/>
<dbReference type="PANTHER" id="PTHR11040:SF220">
    <property type="entry name" value="FE(2+) TRANSPORT PROTEIN 1"/>
    <property type="match status" value="1"/>
</dbReference>
<feature type="transmembrane region" description="Helical" evidence="9">
    <location>
        <begin position="287"/>
        <end position="308"/>
    </location>
</feature>
<comment type="similarity">
    <text evidence="2 9">Belongs to the ZIP transporter (TC 2.A.5) family.</text>
</comment>
<feature type="transmembrane region" description="Helical" evidence="9">
    <location>
        <begin position="227"/>
        <end position="247"/>
    </location>
</feature>
<evidence type="ECO:0000256" key="8">
    <source>
        <dbReference type="ARBA" id="ARBA00023136"/>
    </source>
</evidence>
<feature type="transmembrane region" description="Helical" evidence="9">
    <location>
        <begin position="112"/>
        <end position="137"/>
    </location>
</feature>
<dbReference type="STRING" id="4572.M7ZQG0"/>
<evidence type="ECO:0000256" key="4">
    <source>
        <dbReference type="ARBA" id="ARBA00022475"/>
    </source>
</evidence>
<dbReference type="eggNOG" id="KOG1558">
    <property type="taxonomic scope" value="Eukaryota"/>
</dbReference>
<evidence type="ECO:0000256" key="6">
    <source>
        <dbReference type="ARBA" id="ARBA00022989"/>
    </source>
</evidence>
<evidence type="ECO:0000256" key="5">
    <source>
        <dbReference type="ARBA" id="ARBA00022692"/>
    </source>
</evidence>
<keyword evidence="4" id="KW-1003">Cell membrane</keyword>
<dbReference type="EMBL" id="KD083466">
    <property type="protein sequence ID" value="EMS62352.1"/>
    <property type="molecule type" value="Genomic_DNA"/>
</dbReference>
<dbReference type="InterPro" id="IPR004698">
    <property type="entry name" value="Zn/Fe_permease_fun/pln"/>
</dbReference>
<feature type="region of interest" description="Disordered" evidence="10">
    <location>
        <begin position="145"/>
        <end position="179"/>
    </location>
</feature>
<feature type="compositionally biased region" description="Pro residues" evidence="10">
    <location>
        <begin position="400"/>
        <end position="418"/>
    </location>
</feature>
<keyword evidence="3 9" id="KW-0813">Transport</keyword>
<feature type="transmembrane region" description="Helical" evidence="9">
    <location>
        <begin position="329"/>
        <end position="348"/>
    </location>
</feature>
<evidence type="ECO:0000256" key="7">
    <source>
        <dbReference type="ARBA" id="ARBA00023065"/>
    </source>
</evidence>
<evidence type="ECO:0000256" key="2">
    <source>
        <dbReference type="ARBA" id="ARBA00006939"/>
    </source>
</evidence>
<feature type="transmembrane region" description="Helical" evidence="9">
    <location>
        <begin position="259"/>
        <end position="281"/>
    </location>
</feature>
<dbReference type="GO" id="GO:0005886">
    <property type="term" value="C:plasma membrane"/>
    <property type="evidence" value="ECO:0007669"/>
    <property type="project" value="UniProtKB-SubCell"/>
</dbReference>
<protein>
    <submittedName>
        <fullName evidence="12">Fe(2+) transport protein 1</fullName>
    </submittedName>
</protein>
<sequence>MPSSQALALVSLSLALLLCCTSPLLAHAQTPATDPATDVCATRPPLVPRGMGLSLPLFAKSVPALQPDRNLFYVVKAFASGVILSTGYMHVLPDSFDNLNSPCLPEKPWRQFPFTTFVAMLAAVFTLMVDSLMLTFYNRKKTGQDAGAPSSAAVANLESPEPEAHWHTHGHGHGTALAKPDDAEAGQMQLRRNRVVVQVLEMGIVVHSVVIGLGMGASQSVCTIRPLVAAMCFHQMFEGMGLGGCILQAEYGTKMKAGLVFFFSTTTPFGIALGLALTKVYQDNSPTALIVVGLLNAASAGLLHYMALVELLAADFMGPKLQGSVKLQLICLTAVLLGAGGMAVMSKWANLNVDVHRTPVIVLLCVYNAIAFLTFDLREWLTRQPHHRCRHPTTSGGAPPSSPRPRPPPPTSTLALPPPIPPSISFTDTISGISPYIPVTLDLAAHNYIPVILTSGIMSNVRFEDAVVDLEEKIRCCGQGIMCMKLKIRHESIKRSGEACTDFRGDRLGEAISADLIGWCFSARSENGVIRVSVEQQEIKQRKEACDPGHDL</sequence>
<feature type="region of interest" description="Disordered" evidence="10">
    <location>
        <begin position="388"/>
        <end position="418"/>
    </location>
</feature>
<accession>M7ZQG0</accession>
<keyword evidence="6 9" id="KW-1133">Transmembrane helix</keyword>
<feature type="transmembrane region" description="Helical" evidence="9">
    <location>
        <begin position="71"/>
        <end position="92"/>
    </location>
</feature>
<organism evidence="12">
    <name type="scientific">Triticum urartu</name>
    <name type="common">Red wild einkorn</name>
    <name type="synonym">Crithodium urartu</name>
    <dbReference type="NCBI Taxonomy" id="4572"/>
    <lineage>
        <taxon>Eukaryota</taxon>
        <taxon>Viridiplantae</taxon>
        <taxon>Streptophyta</taxon>
        <taxon>Embryophyta</taxon>
        <taxon>Tracheophyta</taxon>
        <taxon>Spermatophyta</taxon>
        <taxon>Magnoliopsida</taxon>
        <taxon>Liliopsida</taxon>
        <taxon>Poales</taxon>
        <taxon>Poaceae</taxon>
        <taxon>BOP clade</taxon>
        <taxon>Pooideae</taxon>
        <taxon>Triticodae</taxon>
        <taxon>Triticeae</taxon>
        <taxon>Triticinae</taxon>
        <taxon>Triticum</taxon>
    </lineage>
</organism>
<gene>
    <name evidence="12" type="ORF">TRIUR3_23154</name>
</gene>
<feature type="chain" id="PRO_5010837377" evidence="11">
    <location>
        <begin position="29"/>
        <end position="552"/>
    </location>
</feature>
<keyword evidence="8 9" id="KW-0472">Membrane</keyword>
<evidence type="ECO:0000256" key="11">
    <source>
        <dbReference type="SAM" id="SignalP"/>
    </source>
</evidence>
<reference evidence="12" key="1">
    <citation type="journal article" date="2013" name="Nature">
        <title>Draft genome of the wheat A-genome progenitor Triticum urartu.</title>
        <authorList>
            <person name="Ling H.Q."/>
            <person name="Zhao S."/>
            <person name="Liu D."/>
            <person name="Wang J."/>
            <person name="Sun H."/>
            <person name="Zhang C."/>
            <person name="Fan H."/>
            <person name="Li D."/>
            <person name="Dong L."/>
            <person name="Tao Y."/>
            <person name="Gao C."/>
            <person name="Wu H."/>
            <person name="Li Y."/>
            <person name="Cui Y."/>
            <person name="Guo X."/>
            <person name="Zheng S."/>
            <person name="Wang B."/>
            <person name="Yu K."/>
            <person name="Liang Q."/>
            <person name="Yang W."/>
            <person name="Lou X."/>
            <person name="Chen J."/>
            <person name="Feng M."/>
            <person name="Jian J."/>
            <person name="Zhang X."/>
            <person name="Luo G."/>
            <person name="Jiang Y."/>
            <person name="Liu J."/>
            <person name="Wang Z."/>
            <person name="Sha Y."/>
            <person name="Zhang B."/>
            <person name="Wu H."/>
            <person name="Tang D."/>
            <person name="Shen Q."/>
            <person name="Xue P."/>
            <person name="Zou S."/>
            <person name="Wang X."/>
            <person name="Liu X."/>
            <person name="Wang F."/>
            <person name="Yang Y."/>
            <person name="An X."/>
            <person name="Dong Z."/>
            <person name="Zhang K."/>
            <person name="Zhang X."/>
            <person name="Luo M.C."/>
            <person name="Dvorak J."/>
            <person name="Tong Y."/>
            <person name="Wang J."/>
            <person name="Yang H."/>
            <person name="Li Z."/>
            <person name="Wang D."/>
            <person name="Zhang A."/>
            <person name="Wang J."/>
        </authorList>
    </citation>
    <scope>NUCLEOTIDE SEQUENCE</scope>
</reference>
<dbReference type="PANTHER" id="PTHR11040">
    <property type="entry name" value="ZINC/IRON TRANSPORTER"/>
    <property type="match status" value="1"/>
</dbReference>
<keyword evidence="7 9" id="KW-0406">Ion transport</keyword>
<evidence type="ECO:0000256" key="3">
    <source>
        <dbReference type="ARBA" id="ARBA00022448"/>
    </source>
</evidence>
<feature type="transmembrane region" description="Helical" evidence="9">
    <location>
        <begin position="195"/>
        <end position="215"/>
    </location>
</feature>
<feature type="transmembrane region" description="Helical" evidence="9">
    <location>
        <begin position="360"/>
        <end position="381"/>
    </location>
</feature>
<keyword evidence="11" id="KW-0732">Signal</keyword>
<comment type="subcellular location">
    <subcellularLocation>
        <location evidence="1">Cell membrane</location>
        <topology evidence="1">Multi-pass membrane protein</topology>
    </subcellularLocation>
    <subcellularLocation>
        <location evidence="9">Membrane</location>
        <topology evidence="9">Multi-pass membrane protein</topology>
    </subcellularLocation>
</comment>
<dbReference type="NCBIfam" id="TIGR00820">
    <property type="entry name" value="zip"/>
    <property type="match status" value="1"/>
</dbReference>
<proteinExistence type="inferred from homology"/>
<name>M7ZQG0_TRIUA</name>
<dbReference type="InterPro" id="IPR003689">
    <property type="entry name" value="ZIP"/>
</dbReference>
<feature type="signal peptide" evidence="11">
    <location>
        <begin position="1"/>
        <end position="28"/>
    </location>
</feature>
<dbReference type="GO" id="GO:0005385">
    <property type="term" value="F:zinc ion transmembrane transporter activity"/>
    <property type="evidence" value="ECO:0007669"/>
    <property type="project" value="InterPro"/>
</dbReference>
<evidence type="ECO:0000313" key="12">
    <source>
        <dbReference type="EMBL" id="EMS62352.1"/>
    </source>
</evidence>
<dbReference type="Pfam" id="PF02535">
    <property type="entry name" value="Zip"/>
    <property type="match status" value="1"/>
</dbReference>
<evidence type="ECO:0000256" key="10">
    <source>
        <dbReference type="SAM" id="MobiDB-lite"/>
    </source>
</evidence>